<dbReference type="Gene3D" id="1.10.8.1220">
    <property type="match status" value="1"/>
</dbReference>
<dbReference type="PANTHER" id="PTHR22878">
    <property type="entry name" value="DYNEIN HEAVY CHAIN 6, AXONEMAL-LIKE-RELATED"/>
    <property type="match status" value="1"/>
</dbReference>
<proteinExistence type="predicted"/>
<dbReference type="EMBL" id="HBUF01038588">
    <property type="protein sequence ID" value="CAG6617366.1"/>
    <property type="molecule type" value="Transcribed_RNA"/>
</dbReference>
<dbReference type="GO" id="GO:0030286">
    <property type="term" value="C:dynein complex"/>
    <property type="evidence" value="ECO:0007669"/>
    <property type="project" value="InterPro"/>
</dbReference>
<reference evidence="2" key="1">
    <citation type="submission" date="2021-05" db="EMBL/GenBank/DDBJ databases">
        <authorList>
            <person name="Alioto T."/>
            <person name="Alioto T."/>
            <person name="Gomez Garrido J."/>
        </authorList>
    </citation>
    <scope>NUCLEOTIDE SEQUENCE</scope>
</reference>
<dbReference type="InterPro" id="IPR026983">
    <property type="entry name" value="DHC"/>
</dbReference>
<dbReference type="Pfam" id="PF12781">
    <property type="entry name" value="AAA_9"/>
    <property type="match status" value="1"/>
</dbReference>
<dbReference type="GO" id="GO:0051959">
    <property type="term" value="F:dynein light intermediate chain binding"/>
    <property type="evidence" value="ECO:0007669"/>
    <property type="project" value="InterPro"/>
</dbReference>
<dbReference type="InterPro" id="IPR035706">
    <property type="entry name" value="AAA_9"/>
</dbReference>
<name>A0A8D8LYI3_9HEMI</name>
<dbReference type="AlphaFoldDB" id="A0A8D8LYI3"/>
<dbReference type="GO" id="GO:0045505">
    <property type="term" value="F:dynein intermediate chain binding"/>
    <property type="evidence" value="ECO:0007669"/>
    <property type="project" value="InterPro"/>
</dbReference>
<evidence type="ECO:0000313" key="2">
    <source>
        <dbReference type="EMBL" id="CAG6617366.1"/>
    </source>
</evidence>
<dbReference type="Gene3D" id="6.10.140.1060">
    <property type="match status" value="1"/>
</dbReference>
<feature type="domain" description="Dynein heavy chain ATP-binding dynein motor region" evidence="1">
    <location>
        <begin position="2"/>
        <end position="40"/>
    </location>
</feature>
<organism evidence="2">
    <name type="scientific">Cacopsylla melanoneura</name>
    <dbReference type="NCBI Taxonomy" id="428564"/>
    <lineage>
        <taxon>Eukaryota</taxon>
        <taxon>Metazoa</taxon>
        <taxon>Ecdysozoa</taxon>
        <taxon>Arthropoda</taxon>
        <taxon>Hexapoda</taxon>
        <taxon>Insecta</taxon>
        <taxon>Pterygota</taxon>
        <taxon>Neoptera</taxon>
        <taxon>Paraneoptera</taxon>
        <taxon>Hemiptera</taxon>
        <taxon>Sternorrhyncha</taxon>
        <taxon>Psylloidea</taxon>
        <taxon>Psyllidae</taxon>
        <taxon>Psyllinae</taxon>
        <taxon>Cacopsylla</taxon>
    </lineage>
</organism>
<evidence type="ECO:0000259" key="1">
    <source>
        <dbReference type="Pfam" id="PF12781"/>
    </source>
</evidence>
<protein>
    <submittedName>
        <fullName evidence="2">Dynein heavy chain 10, axonemal</fullName>
    </submittedName>
</protein>
<sequence length="118" mass="13604">MQLHDLEEKLLQVLNTAGNILNGEELVNTLENIKTMSDEISIKLSEAESTSKDIGKLRQVYRPVAKRGAILFFALWDMYHINPMYQYSLESNIEVAQVWMDQPLLRVFHHGCRKSGQI</sequence>
<accession>A0A8D8LYI3</accession>
<dbReference type="GO" id="GO:0007018">
    <property type="term" value="P:microtubule-based movement"/>
    <property type="evidence" value="ECO:0007669"/>
    <property type="project" value="InterPro"/>
</dbReference>